<protein>
    <recommendedName>
        <fullName evidence="2">LysM domain-containing protein</fullName>
    </recommendedName>
</protein>
<name>A0A1L3MPJ6_9BACI</name>
<dbReference type="Proteomes" id="UP000181936">
    <property type="component" value="Chromosome"/>
</dbReference>
<reference evidence="3 4" key="1">
    <citation type="journal article" date="2016" name="Sci. Rep.">
        <title>Complete genome sequence and transcriptomic analysis of a novel marine strain Bacillus weihaiensis reveals the mechanism of brown algae degradation.</title>
        <authorList>
            <person name="Zhu Y."/>
            <person name="Chen P."/>
            <person name="Bao Y."/>
            <person name="Men Y."/>
            <person name="Zeng Y."/>
            <person name="Yang J."/>
            <person name="Sun J."/>
            <person name="Sun Y."/>
        </authorList>
    </citation>
    <scope>NUCLEOTIDE SEQUENCE [LARGE SCALE GENOMIC DNA]</scope>
    <source>
        <strain evidence="3 4">Alg07</strain>
    </source>
</reference>
<evidence type="ECO:0000256" key="1">
    <source>
        <dbReference type="SAM" id="MobiDB-lite"/>
    </source>
</evidence>
<dbReference type="InterPro" id="IPR036779">
    <property type="entry name" value="LysM_dom_sf"/>
</dbReference>
<feature type="domain" description="LysM" evidence="2">
    <location>
        <begin position="2"/>
        <end position="47"/>
    </location>
</feature>
<dbReference type="InterPro" id="IPR014248">
    <property type="entry name" value="Spore_coat_assembly_SafA"/>
</dbReference>
<dbReference type="Pfam" id="PF01476">
    <property type="entry name" value="LysM"/>
    <property type="match status" value="1"/>
</dbReference>
<evidence type="ECO:0000259" key="2">
    <source>
        <dbReference type="PROSITE" id="PS51782"/>
    </source>
</evidence>
<feature type="region of interest" description="Disordered" evidence="1">
    <location>
        <begin position="81"/>
        <end position="105"/>
    </location>
</feature>
<dbReference type="PROSITE" id="PS51782">
    <property type="entry name" value="LYSM"/>
    <property type="match status" value="1"/>
</dbReference>
<dbReference type="NCBIfam" id="TIGR02899">
    <property type="entry name" value="spore_safA"/>
    <property type="match status" value="1"/>
</dbReference>
<dbReference type="RefSeq" id="WP_072579042.1">
    <property type="nucleotide sequence ID" value="NZ_CP016020.1"/>
</dbReference>
<keyword evidence="4" id="KW-1185">Reference proteome</keyword>
<dbReference type="KEGG" id="bwh:A9C19_05550"/>
<gene>
    <name evidence="3" type="ORF">A9C19_05550</name>
</gene>
<feature type="compositionally biased region" description="Basic and acidic residues" evidence="1">
    <location>
        <begin position="81"/>
        <end position="101"/>
    </location>
</feature>
<dbReference type="SUPFAM" id="SSF54106">
    <property type="entry name" value="LysM domain"/>
    <property type="match status" value="1"/>
</dbReference>
<dbReference type="AlphaFoldDB" id="A0A1L3MPJ6"/>
<proteinExistence type="predicted"/>
<dbReference type="EMBL" id="CP016020">
    <property type="protein sequence ID" value="APH04249.1"/>
    <property type="molecule type" value="Genomic_DNA"/>
</dbReference>
<dbReference type="SMART" id="SM00257">
    <property type="entry name" value="LysM"/>
    <property type="match status" value="1"/>
</dbReference>
<dbReference type="InterPro" id="IPR018392">
    <property type="entry name" value="LysM"/>
</dbReference>
<dbReference type="STRING" id="1547283.A9C19_05550"/>
<organism evidence="3 4">
    <name type="scientific">Bacillus weihaiensis</name>
    <dbReference type="NCBI Taxonomy" id="1547283"/>
    <lineage>
        <taxon>Bacteria</taxon>
        <taxon>Bacillati</taxon>
        <taxon>Bacillota</taxon>
        <taxon>Bacilli</taxon>
        <taxon>Bacillales</taxon>
        <taxon>Bacillaceae</taxon>
        <taxon>Bacillus</taxon>
    </lineage>
</organism>
<evidence type="ECO:0000313" key="3">
    <source>
        <dbReference type="EMBL" id="APH04249.1"/>
    </source>
</evidence>
<dbReference type="Gene3D" id="3.10.350.10">
    <property type="entry name" value="LysM domain"/>
    <property type="match status" value="1"/>
</dbReference>
<evidence type="ECO:0000313" key="4">
    <source>
        <dbReference type="Proteomes" id="UP000181936"/>
    </source>
</evidence>
<sequence>MKIHIVQKGDTLWNIAKKYGVDFEEVKNMNTQLSNPDLIMPGMKIKVPSGNVAVKKEAPIQQGTIKKEMPLTEHPFAKEKPKAVVEVEDTKPKEPVTEKPSKPYIPPVPNVQHPVYTGLDVNNYYTVNMAMMPQMANPQLPPKPANVLPDMTKMDEEVPNEKYDAKTEAPQPYYLPQEQHHDEEEYKDMANMPNVPNMQHMQMPTYTQPAMYQPQPQYVAPQYMVPVSPVLPGSGLCPPYYPMQMPYQYGPSMMPNQAHQQPYPTAVSPAEYEDDDDMDYDHEQMGNMPNMPYQQQAVAPAHYAPGFPVNPYAGVPVSPVLPGTGLGYPNQVMGAYGEAPEGYDQMPNMPYPQQTAPAYDDKDCGCGGPAPQFPQQGYGYPMAQPYGGYPMYQPMNQGYAPYGQNPYGYAPQQGVDQQQMFGMPNFEREEEED</sequence>
<dbReference type="CDD" id="cd00118">
    <property type="entry name" value="LysM"/>
    <property type="match status" value="1"/>
</dbReference>
<dbReference type="OrthoDB" id="2033517at2"/>
<accession>A0A1L3MPJ6</accession>